<organism evidence="1 2">
    <name type="scientific">Ammoniphilus oxalaticus</name>
    <dbReference type="NCBI Taxonomy" id="66863"/>
    <lineage>
        <taxon>Bacteria</taxon>
        <taxon>Bacillati</taxon>
        <taxon>Bacillota</taxon>
        <taxon>Bacilli</taxon>
        <taxon>Bacillales</taxon>
        <taxon>Paenibacillaceae</taxon>
        <taxon>Aneurinibacillus group</taxon>
        <taxon>Ammoniphilus</taxon>
    </lineage>
</organism>
<dbReference type="AlphaFoldDB" id="A0A419SHK4"/>
<proteinExistence type="predicted"/>
<reference evidence="1 2" key="1">
    <citation type="submission" date="2016-08" db="EMBL/GenBank/DDBJ databases">
        <title>Novel Firmicute Genomes.</title>
        <authorList>
            <person name="Poppleton D.I."/>
            <person name="Gribaldo S."/>
        </authorList>
    </citation>
    <scope>NUCLEOTIDE SEQUENCE [LARGE SCALE GENOMIC DNA]</scope>
    <source>
        <strain evidence="1 2">RAOx-1</strain>
    </source>
</reference>
<sequence length="326" mass="36532">MTSAEVSQIWSAFVVNMMFKAHLEYFLVHCNDLEIRSVLDSALQFSNKITTGARAFLNEEDYPTPIAFTEKDIHLDAPRLYTDHFYLYNIQNLSQYGMLGHSLSLSVSGRADIREFFSNCVRETVELYNRATEVLIKKGLYLTAPTVPICKQIDFVKEKSFLTGWLGERRPMTVLEINYIVANYLGTAIGRAVCMSFSQVARSKEIRAYFLRGSQIAQQHLRAFQSMLSEAGLPSIPSFESEVTNSTIAPFSDKLMMIKVVSLGVIASARYGQALGEGGRHDIGANYAKMLAGTLKFQEEGAKILIDRGWLEQPPTAVDRKALARV</sequence>
<dbReference type="EMBL" id="MCHY01000009">
    <property type="protein sequence ID" value="RKD23215.1"/>
    <property type="molecule type" value="Genomic_DNA"/>
</dbReference>
<comment type="caution">
    <text evidence="1">The sequence shown here is derived from an EMBL/GenBank/DDBJ whole genome shotgun (WGS) entry which is preliminary data.</text>
</comment>
<protein>
    <recommendedName>
        <fullName evidence="3">DUF3231 family protein</fullName>
    </recommendedName>
</protein>
<evidence type="ECO:0000313" key="2">
    <source>
        <dbReference type="Proteomes" id="UP000284219"/>
    </source>
</evidence>
<keyword evidence="2" id="KW-1185">Reference proteome</keyword>
<dbReference type="InterPro" id="IPR021617">
    <property type="entry name" value="DUF3231"/>
</dbReference>
<dbReference type="InterPro" id="IPR012347">
    <property type="entry name" value="Ferritin-like"/>
</dbReference>
<evidence type="ECO:0008006" key="3">
    <source>
        <dbReference type="Google" id="ProtNLM"/>
    </source>
</evidence>
<name>A0A419SHK4_9BACL</name>
<gene>
    <name evidence="1" type="ORF">BEP19_11315</name>
</gene>
<accession>A0A419SHK4</accession>
<dbReference type="Pfam" id="PF11553">
    <property type="entry name" value="DUF3231"/>
    <property type="match status" value="2"/>
</dbReference>
<dbReference type="Gene3D" id="1.20.1260.10">
    <property type="match status" value="2"/>
</dbReference>
<dbReference type="Proteomes" id="UP000284219">
    <property type="component" value="Unassembled WGS sequence"/>
</dbReference>
<evidence type="ECO:0000313" key="1">
    <source>
        <dbReference type="EMBL" id="RKD23215.1"/>
    </source>
</evidence>